<keyword evidence="3" id="KW-0813">Transport</keyword>
<dbReference type="GO" id="GO:0005886">
    <property type="term" value="C:plasma membrane"/>
    <property type="evidence" value="ECO:0007669"/>
    <property type="project" value="UniProtKB-SubCell"/>
</dbReference>
<evidence type="ECO:0000313" key="14">
    <source>
        <dbReference type="Proteomes" id="UP001183643"/>
    </source>
</evidence>
<sequence length="370" mass="41201">MADPRWGVRLPAPGRALLARLRLPAPAGPGRPVAPRENPHAVVDCAVYTQGRRRPGRPHYADAYAAARRARGAYVWLGLHEPDAALMAEVGRVFGLHELTVAQALTDGHRPVVERHGDVTLLVLRTARYVEHDDLTATSEVVDTGDVMIVIGDRFVITVRHGAAGALADVRADLQQRPSMLALGPWAVAHTVCDRMVRLYLEVAGHVETDLERLEEIAFARDSRLDLQQIYQLKREVVEFKRAVLPLQVPLRELAEDSGHRLPEQLRHYFTDVTGRLSRAVDRVAGFDELINSIMQARLAQVAVEQNNDMRKIASWAAIAAAQTAIAGVYGMNFDFMPELRWRFGYFAALGLMATSALVLHRLFRRSGWL</sequence>
<evidence type="ECO:0000256" key="9">
    <source>
        <dbReference type="ARBA" id="ARBA00023136"/>
    </source>
</evidence>
<evidence type="ECO:0000256" key="6">
    <source>
        <dbReference type="ARBA" id="ARBA00022842"/>
    </source>
</evidence>
<feature type="transmembrane region" description="Helical" evidence="12">
    <location>
        <begin position="344"/>
        <end position="364"/>
    </location>
</feature>
<dbReference type="Proteomes" id="UP001183643">
    <property type="component" value="Unassembled WGS sequence"/>
</dbReference>
<dbReference type="RefSeq" id="WP_310369223.1">
    <property type="nucleotide sequence ID" value="NZ_JAVDYB010000001.1"/>
</dbReference>
<comment type="function">
    <text evidence="11">Mediates influx of magnesium ions. Alternates between open and closed states. Activated by low cytoplasmic Mg(2+) levels. Inactive when cytoplasmic Mg(2+) levels are high.</text>
</comment>
<dbReference type="EMBL" id="JAVDYB010000001">
    <property type="protein sequence ID" value="MDR7277019.1"/>
    <property type="molecule type" value="Genomic_DNA"/>
</dbReference>
<organism evidence="13 14">
    <name type="scientific">Catenuloplanes atrovinosus</name>
    <dbReference type="NCBI Taxonomy" id="137266"/>
    <lineage>
        <taxon>Bacteria</taxon>
        <taxon>Bacillati</taxon>
        <taxon>Actinomycetota</taxon>
        <taxon>Actinomycetes</taxon>
        <taxon>Micromonosporales</taxon>
        <taxon>Micromonosporaceae</taxon>
        <taxon>Catenuloplanes</taxon>
    </lineage>
</organism>
<dbReference type="Pfam" id="PF01544">
    <property type="entry name" value="CorA"/>
    <property type="match status" value="1"/>
</dbReference>
<comment type="caution">
    <text evidence="13">The sequence shown here is derived from an EMBL/GenBank/DDBJ whole genome shotgun (WGS) entry which is preliminary data.</text>
</comment>
<evidence type="ECO:0000256" key="7">
    <source>
        <dbReference type="ARBA" id="ARBA00022989"/>
    </source>
</evidence>
<evidence type="ECO:0000256" key="10">
    <source>
        <dbReference type="ARBA" id="ARBA00034269"/>
    </source>
</evidence>
<dbReference type="FunFam" id="1.20.58.340:FF:000004">
    <property type="entry name" value="Magnesium transport protein CorA"/>
    <property type="match status" value="1"/>
</dbReference>
<dbReference type="SUPFAM" id="SSF143865">
    <property type="entry name" value="CorA soluble domain-like"/>
    <property type="match status" value="1"/>
</dbReference>
<dbReference type="AlphaFoldDB" id="A0AAE4CBK5"/>
<evidence type="ECO:0000256" key="4">
    <source>
        <dbReference type="ARBA" id="ARBA00022475"/>
    </source>
</evidence>
<feature type="transmembrane region" description="Helical" evidence="12">
    <location>
        <begin position="313"/>
        <end position="332"/>
    </location>
</feature>
<dbReference type="GO" id="GO:0000287">
    <property type="term" value="F:magnesium ion binding"/>
    <property type="evidence" value="ECO:0007669"/>
    <property type="project" value="TreeGrafter"/>
</dbReference>
<dbReference type="Gene3D" id="1.20.58.340">
    <property type="entry name" value="Magnesium transport protein CorA, transmembrane region"/>
    <property type="match status" value="2"/>
</dbReference>
<proteinExistence type="inferred from homology"/>
<keyword evidence="8" id="KW-0406">Ion transport</keyword>
<dbReference type="InterPro" id="IPR045861">
    <property type="entry name" value="CorA_cytoplasmic_dom"/>
</dbReference>
<keyword evidence="5 12" id="KW-0812">Transmembrane</keyword>
<comment type="catalytic activity">
    <reaction evidence="10">
        <text>Mg(2+)(in) = Mg(2+)(out)</text>
        <dbReference type="Rhea" id="RHEA:29827"/>
        <dbReference type="ChEBI" id="CHEBI:18420"/>
    </reaction>
</comment>
<dbReference type="GO" id="GO:0015095">
    <property type="term" value="F:magnesium ion transmembrane transporter activity"/>
    <property type="evidence" value="ECO:0007669"/>
    <property type="project" value="TreeGrafter"/>
</dbReference>
<dbReference type="SUPFAM" id="SSF144083">
    <property type="entry name" value="Magnesium transport protein CorA, transmembrane region"/>
    <property type="match status" value="1"/>
</dbReference>
<keyword evidence="9 12" id="KW-0472">Membrane</keyword>
<keyword evidence="4" id="KW-1003">Cell membrane</keyword>
<evidence type="ECO:0000256" key="8">
    <source>
        <dbReference type="ARBA" id="ARBA00023065"/>
    </source>
</evidence>
<dbReference type="InterPro" id="IPR002523">
    <property type="entry name" value="MgTranspt_CorA/ZnTranspt_ZntB"/>
</dbReference>
<name>A0AAE4CBK5_9ACTN</name>
<dbReference type="PANTHER" id="PTHR46494">
    <property type="entry name" value="CORA FAMILY METAL ION TRANSPORTER (EUROFUNG)"/>
    <property type="match status" value="1"/>
</dbReference>
<comment type="subcellular location">
    <subcellularLocation>
        <location evidence="1">Cell membrane</location>
        <topology evidence="1">Multi-pass membrane protein</topology>
    </subcellularLocation>
</comment>
<evidence type="ECO:0000256" key="1">
    <source>
        <dbReference type="ARBA" id="ARBA00004651"/>
    </source>
</evidence>
<keyword evidence="14" id="KW-1185">Reference proteome</keyword>
<evidence type="ECO:0000256" key="3">
    <source>
        <dbReference type="ARBA" id="ARBA00022448"/>
    </source>
</evidence>
<dbReference type="PANTHER" id="PTHR46494:SF1">
    <property type="entry name" value="CORA FAMILY METAL ION TRANSPORTER (EUROFUNG)"/>
    <property type="match status" value="1"/>
</dbReference>
<dbReference type="CDD" id="cd12830">
    <property type="entry name" value="MtCorA-like"/>
    <property type="match status" value="1"/>
</dbReference>
<gene>
    <name evidence="13" type="ORF">J2S41_003797</name>
</gene>
<dbReference type="GO" id="GO:0050897">
    <property type="term" value="F:cobalt ion binding"/>
    <property type="evidence" value="ECO:0007669"/>
    <property type="project" value="TreeGrafter"/>
</dbReference>
<evidence type="ECO:0000256" key="12">
    <source>
        <dbReference type="SAM" id="Phobius"/>
    </source>
</evidence>
<reference evidence="13" key="1">
    <citation type="submission" date="2023-07" db="EMBL/GenBank/DDBJ databases">
        <title>Sequencing the genomes of 1000 actinobacteria strains.</title>
        <authorList>
            <person name="Klenk H.-P."/>
        </authorList>
    </citation>
    <scope>NUCLEOTIDE SEQUENCE</scope>
    <source>
        <strain evidence="13">DSM 44707</strain>
    </source>
</reference>
<comment type="similarity">
    <text evidence="2">Belongs to the CorA metal ion transporter (MIT) (TC 1.A.35) family.</text>
</comment>
<dbReference type="InterPro" id="IPR045863">
    <property type="entry name" value="CorA_TM1_TM2"/>
</dbReference>
<accession>A0AAE4CBK5</accession>
<evidence type="ECO:0000256" key="2">
    <source>
        <dbReference type="ARBA" id="ARBA00009765"/>
    </source>
</evidence>
<keyword evidence="6" id="KW-0460">Magnesium</keyword>
<evidence type="ECO:0000313" key="13">
    <source>
        <dbReference type="EMBL" id="MDR7277019.1"/>
    </source>
</evidence>
<evidence type="ECO:0000256" key="11">
    <source>
        <dbReference type="ARBA" id="ARBA00045497"/>
    </source>
</evidence>
<evidence type="ECO:0000256" key="5">
    <source>
        <dbReference type="ARBA" id="ARBA00022692"/>
    </source>
</evidence>
<keyword evidence="7 12" id="KW-1133">Transmembrane helix</keyword>
<dbReference type="GO" id="GO:0015087">
    <property type="term" value="F:cobalt ion transmembrane transporter activity"/>
    <property type="evidence" value="ECO:0007669"/>
    <property type="project" value="TreeGrafter"/>
</dbReference>
<protein>
    <submittedName>
        <fullName evidence="13">Magnesium transporter</fullName>
    </submittedName>
</protein>
<dbReference type="Gene3D" id="3.30.460.20">
    <property type="entry name" value="CorA soluble domain-like"/>
    <property type="match status" value="1"/>
</dbReference>